<organism evidence="2 3">
    <name type="scientific">Datura stramonium</name>
    <name type="common">Jimsonweed</name>
    <name type="synonym">Common thornapple</name>
    <dbReference type="NCBI Taxonomy" id="4076"/>
    <lineage>
        <taxon>Eukaryota</taxon>
        <taxon>Viridiplantae</taxon>
        <taxon>Streptophyta</taxon>
        <taxon>Embryophyta</taxon>
        <taxon>Tracheophyta</taxon>
        <taxon>Spermatophyta</taxon>
        <taxon>Magnoliopsida</taxon>
        <taxon>eudicotyledons</taxon>
        <taxon>Gunneridae</taxon>
        <taxon>Pentapetalae</taxon>
        <taxon>asterids</taxon>
        <taxon>lamiids</taxon>
        <taxon>Solanales</taxon>
        <taxon>Solanaceae</taxon>
        <taxon>Solanoideae</taxon>
        <taxon>Datureae</taxon>
        <taxon>Datura</taxon>
    </lineage>
</organism>
<evidence type="ECO:0000313" key="2">
    <source>
        <dbReference type="EMBL" id="MCE5166600.1"/>
    </source>
</evidence>
<reference evidence="2 3" key="1">
    <citation type="journal article" date="2021" name="BMC Genomics">
        <title>Datura genome reveals duplications of psychoactive alkaloid biosynthetic genes and high mutation rate following tissue culture.</title>
        <authorList>
            <person name="Rajewski A."/>
            <person name="Carter-House D."/>
            <person name="Stajich J."/>
            <person name="Litt A."/>
        </authorList>
    </citation>
    <scope>NUCLEOTIDE SEQUENCE [LARGE SCALE GENOMIC DNA]</scope>
    <source>
        <strain evidence="2">AR-01</strain>
    </source>
</reference>
<accession>A0ABS8Y7C6</accession>
<evidence type="ECO:0000313" key="3">
    <source>
        <dbReference type="Proteomes" id="UP000823775"/>
    </source>
</evidence>
<name>A0ABS8Y7C6_DATST</name>
<protein>
    <submittedName>
        <fullName evidence="2">Uncharacterized protein</fullName>
    </submittedName>
</protein>
<dbReference type="EMBL" id="JACEIK010026952">
    <property type="protein sequence ID" value="MCE5166600.1"/>
    <property type="molecule type" value="Genomic_DNA"/>
</dbReference>
<sequence>MSQVKAGQAAGSTILGPMAPPPPARGATQDSKGNTLDARGASPLSRSSGRCNHMYAFSGRSKAKASDAIIT</sequence>
<proteinExistence type="predicted"/>
<dbReference type="Proteomes" id="UP000823775">
    <property type="component" value="Unassembled WGS sequence"/>
</dbReference>
<gene>
    <name evidence="2" type="ORF">HAX54_022374</name>
</gene>
<comment type="caution">
    <text evidence="2">The sequence shown here is derived from an EMBL/GenBank/DDBJ whole genome shotgun (WGS) entry which is preliminary data.</text>
</comment>
<keyword evidence="3" id="KW-1185">Reference proteome</keyword>
<feature type="non-terminal residue" evidence="2">
    <location>
        <position position="71"/>
    </location>
</feature>
<feature type="region of interest" description="Disordered" evidence="1">
    <location>
        <begin position="1"/>
        <end position="71"/>
    </location>
</feature>
<evidence type="ECO:0000256" key="1">
    <source>
        <dbReference type="SAM" id="MobiDB-lite"/>
    </source>
</evidence>